<keyword evidence="3" id="KW-0732">Signal</keyword>
<dbReference type="AlphaFoldDB" id="E4XEG6"/>
<dbReference type="Proteomes" id="UP000001307">
    <property type="component" value="Unassembled WGS sequence"/>
</dbReference>
<dbReference type="Pfam" id="PF00090">
    <property type="entry name" value="TSP_1"/>
    <property type="match status" value="1"/>
</dbReference>
<evidence type="ECO:0000313" key="4">
    <source>
        <dbReference type="EMBL" id="CBY09569.1"/>
    </source>
</evidence>
<dbReference type="SUPFAM" id="SSF117281">
    <property type="entry name" value="Kelch motif"/>
    <property type="match status" value="1"/>
</dbReference>
<organism evidence="4 5">
    <name type="scientific">Oikopleura dioica</name>
    <name type="common">Tunicate</name>
    <dbReference type="NCBI Taxonomy" id="34765"/>
    <lineage>
        <taxon>Eukaryota</taxon>
        <taxon>Metazoa</taxon>
        <taxon>Chordata</taxon>
        <taxon>Tunicata</taxon>
        <taxon>Appendicularia</taxon>
        <taxon>Copelata</taxon>
        <taxon>Oikopleuridae</taxon>
        <taxon>Oikopleura</taxon>
    </lineage>
</organism>
<proteinExistence type="predicted"/>
<protein>
    <recommendedName>
        <fullName evidence="6">Sushi domain-containing protein</fullName>
    </recommendedName>
</protein>
<dbReference type="InterPro" id="IPR015915">
    <property type="entry name" value="Kelch-typ_b-propeller"/>
</dbReference>
<dbReference type="Gene3D" id="2.20.100.10">
    <property type="entry name" value="Thrombospondin type-1 (TSP1) repeat"/>
    <property type="match status" value="1"/>
</dbReference>
<evidence type="ECO:0000256" key="1">
    <source>
        <dbReference type="ARBA" id="ARBA00022737"/>
    </source>
</evidence>
<dbReference type="EMBL" id="FN653041">
    <property type="protein sequence ID" value="CBY09569.1"/>
    <property type="molecule type" value="Genomic_DNA"/>
</dbReference>
<dbReference type="PROSITE" id="PS50092">
    <property type="entry name" value="TSP1"/>
    <property type="match status" value="1"/>
</dbReference>
<dbReference type="PANTHER" id="PTHR22906:SF21">
    <property type="entry name" value="SEMA DOMAIN-CONTAINING PROTEIN"/>
    <property type="match status" value="1"/>
</dbReference>
<dbReference type="SUPFAM" id="SSF82895">
    <property type="entry name" value="TSP-1 type 1 repeat"/>
    <property type="match status" value="1"/>
</dbReference>
<dbReference type="InterPro" id="IPR036383">
    <property type="entry name" value="TSP1_rpt_sf"/>
</dbReference>
<evidence type="ECO:0008006" key="6">
    <source>
        <dbReference type="Google" id="ProtNLM"/>
    </source>
</evidence>
<reference evidence="4 5" key="1">
    <citation type="journal article" date="2010" name="Science">
        <title>Plasticity of animal genome architecture unmasked by rapid evolution of a pelagic tunicate.</title>
        <authorList>
            <person name="Denoeud F."/>
            <person name="Henriet S."/>
            <person name="Mungpakdee S."/>
            <person name="Aury J.M."/>
            <person name="Da Silva C."/>
            <person name="Brinkmann H."/>
            <person name="Mikhaleva J."/>
            <person name="Olsen L.C."/>
            <person name="Jubin C."/>
            <person name="Canestro C."/>
            <person name="Bouquet J.M."/>
            <person name="Danks G."/>
            <person name="Poulain J."/>
            <person name="Campsteijn C."/>
            <person name="Adamski M."/>
            <person name="Cross I."/>
            <person name="Yadetie F."/>
            <person name="Muffato M."/>
            <person name="Louis A."/>
            <person name="Butcher S."/>
            <person name="Tsagkogeorga G."/>
            <person name="Konrad A."/>
            <person name="Singh S."/>
            <person name="Jensen M.F."/>
            <person name="Cong E.H."/>
            <person name="Eikeseth-Otteraa H."/>
            <person name="Noel B."/>
            <person name="Anthouard V."/>
            <person name="Porcel B.M."/>
            <person name="Kachouri-Lafond R."/>
            <person name="Nishino A."/>
            <person name="Ugolini M."/>
            <person name="Chourrout P."/>
            <person name="Nishida H."/>
            <person name="Aasland R."/>
            <person name="Huzurbazar S."/>
            <person name="Westhof E."/>
            <person name="Delsuc F."/>
            <person name="Lehrach H."/>
            <person name="Reinhardt R."/>
            <person name="Weissenbach J."/>
            <person name="Roy S.W."/>
            <person name="Artiguenave F."/>
            <person name="Postlethwait J.H."/>
            <person name="Manak J.R."/>
            <person name="Thompson E.M."/>
            <person name="Jaillon O."/>
            <person name="Du Pasquier L."/>
            <person name="Boudinot P."/>
            <person name="Liberles D.A."/>
            <person name="Volff J.N."/>
            <person name="Philippe H."/>
            <person name="Lenhard B."/>
            <person name="Roest Crollius H."/>
            <person name="Wincker P."/>
            <person name="Chourrout D."/>
        </authorList>
    </citation>
    <scope>NUCLEOTIDE SEQUENCE [LARGE SCALE GENOMIC DNA]</scope>
</reference>
<feature type="chain" id="PRO_5003192884" description="Sushi domain-containing protein" evidence="3">
    <location>
        <begin position="19"/>
        <end position="756"/>
    </location>
</feature>
<dbReference type="InterPro" id="IPR000884">
    <property type="entry name" value="TSP1_rpt"/>
</dbReference>
<dbReference type="PANTHER" id="PTHR22906">
    <property type="entry name" value="PROPERDIN"/>
    <property type="match status" value="1"/>
</dbReference>
<accession>E4XEG6</accession>
<gene>
    <name evidence="4" type="ORF">GSOID_T00008574001</name>
</gene>
<evidence type="ECO:0000256" key="3">
    <source>
        <dbReference type="SAM" id="SignalP"/>
    </source>
</evidence>
<sequence length="756" mass="86798">MRILWVVITLINAIEIEADDTGQNIIAKKIQKIVEKINEENNYNFEKFVNETYETIPDSFETTSASQELEEKFKAWKKQRNAEERKLREVGSFFEKNKNEDEDFGCSVLPPNCNDRKFRFRGCTNDDRYNWKNGDKCRFISSQDERWRWRSVQCKCRKSGNERSCGLETAYKGNNRTRQHGHLPGDWEAYRKENGRLDWVPMKIPNCGSIGRAVSQCPTDLDKNQPFYIDRDISENIKFGDIARIKCPNRIVNLDGSEEPRVWKIKCGIGAWTFMKNGSAIQEPGYGSFCQTEWGAWGEWSACSSSCDGGIASRKRNCFYKGECAITKRDSALCNETTLEILHPLSSQMCAGGEEASTDSILCAVGVKCIRWASWTDWSAPSDRCESRRFRECQNCLANGTCLEIPRNEQTCDGPKKEVEYHTNRVGCKYILSIQEDKPFDIFDIRRGKISALDGNLVGVPKSSPFKNVDCYVKLKGTIYVLAQRDGEYSRALYKSQNETESWERIGGIPENTTESSCVASPKKIWRCGGFINKSENIRSDKCFSWNGTEWIEEAKMNAPRAGHSILATSRTLYVFGGNDQSTSLEIFNSQSTSKSWKMYPWKINSGTIFFTIFTHIRFKISNREVQFGTQERIMLGLLVRSSKNPTKFGDLTHKITKWSFLGIYLNQGLRKIFTYFFTFFRIDPSAMLSMRELDRNASGRGKPQLMIDGKINKTEIFRELCDIWNWKAENHHTNICDSLDRLGEVKTSTVVLPWP</sequence>
<name>E4XEG6_OIKDI</name>
<dbReference type="InterPro" id="IPR052065">
    <property type="entry name" value="Compl_asym_regulator"/>
</dbReference>
<evidence type="ECO:0000256" key="2">
    <source>
        <dbReference type="ARBA" id="ARBA00023157"/>
    </source>
</evidence>
<feature type="signal peptide" evidence="3">
    <location>
        <begin position="1"/>
        <end position="18"/>
    </location>
</feature>
<keyword evidence="5" id="KW-1185">Reference proteome</keyword>
<evidence type="ECO:0000313" key="5">
    <source>
        <dbReference type="Proteomes" id="UP000001307"/>
    </source>
</evidence>
<dbReference type="SMART" id="SM00209">
    <property type="entry name" value="TSP1"/>
    <property type="match status" value="1"/>
</dbReference>
<dbReference type="InParanoid" id="E4XEG6"/>
<dbReference type="OrthoDB" id="446173at2759"/>
<keyword evidence="2" id="KW-1015">Disulfide bond</keyword>
<keyword evidence="1" id="KW-0677">Repeat</keyword>
<dbReference type="Gene3D" id="2.120.10.80">
    <property type="entry name" value="Kelch-type beta propeller"/>
    <property type="match status" value="1"/>
</dbReference>